<dbReference type="Gene3D" id="2.40.70.10">
    <property type="entry name" value="Acid Proteases"/>
    <property type="match status" value="1"/>
</dbReference>
<dbReference type="AlphaFoldDB" id="A0A7J9C6B2"/>
<evidence type="ECO:0000256" key="1">
    <source>
        <dbReference type="SAM" id="MobiDB-lite"/>
    </source>
</evidence>
<organism evidence="2 3">
    <name type="scientific">Gossypium gossypioides</name>
    <name type="common">Mexican cotton</name>
    <name type="synonym">Selera gossypioides</name>
    <dbReference type="NCBI Taxonomy" id="34282"/>
    <lineage>
        <taxon>Eukaryota</taxon>
        <taxon>Viridiplantae</taxon>
        <taxon>Streptophyta</taxon>
        <taxon>Embryophyta</taxon>
        <taxon>Tracheophyta</taxon>
        <taxon>Spermatophyta</taxon>
        <taxon>Magnoliopsida</taxon>
        <taxon>eudicotyledons</taxon>
        <taxon>Gunneridae</taxon>
        <taxon>Pentapetalae</taxon>
        <taxon>rosids</taxon>
        <taxon>malvids</taxon>
        <taxon>Malvales</taxon>
        <taxon>Malvaceae</taxon>
        <taxon>Malvoideae</taxon>
        <taxon>Gossypium</taxon>
    </lineage>
</organism>
<proteinExistence type="predicted"/>
<dbReference type="EMBL" id="JABEZY010000008">
    <property type="protein sequence ID" value="MBA0743884.1"/>
    <property type="molecule type" value="Genomic_DNA"/>
</dbReference>
<evidence type="ECO:0000313" key="3">
    <source>
        <dbReference type="Proteomes" id="UP000593579"/>
    </source>
</evidence>
<comment type="caution">
    <text evidence="2">The sequence shown here is derived from an EMBL/GenBank/DDBJ whole genome shotgun (WGS) entry which is preliminary data.</text>
</comment>
<dbReference type="OrthoDB" id="1939491at2759"/>
<reference evidence="2 3" key="1">
    <citation type="journal article" date="2019" name="Genome Biol. Evol.">
        <title>Insights into the evolution of the New World diploid cottons (Gossypium, subgenus Houzingenia) based on genome sequencing.</title>
        <authorList>
            <person name="Grover C.E."/>
            <person name="Arick M.A. 2nd"/>
            <person name="Thrash A."/>
            <person name="Conover J.L."/>
            <person name="Sanders W.S."/>
            <person name="Peterson D.G."/>
            <person name="Frelichowski J.E."/>
            <person name="Scheffler J.A."/>
            <person name="Scheffler B.E."/>
            <person name="Wendel J.F."/>
        </authorList>
    </citation>
    <scope>NUCLEOTIDE SEQUENCE [LARGE SCALE GENOMIC DNA]</scope>
    <source>
        <strain evidence="2">5</strain>
        <tissue evidence="2">Leaf</tissue>
    </source>
</reference>
<keyword evidence="3" id="KW-1185">Reference proteome</keyword>
<dbReference type="Proteomes" id="UP000593579">
    <property type="component" value="Unassembled WGS sequence"/>
</dbReference>
<gene>
    <name evidence="2" type="ORF">Gogos_006536</name>
</gene>
<evidence type="ECO:0000313" key="2">
    <source>
        <dbReference type="EMBL" id="MBA0743884.1"/>
    </source>
</evidence>
<dbReference type="InterPro" id="IPR021109">
    <property type="entry name" value="Peptidase_aspartic_dom_sf"/>
</dbReference>
<name>A0A7J9C6B2_GOSGO</name>
<sequence>MILAIKKKDEPKKEAKPVEKKKSEVNSMVLIPKKRNGGEGLIFVDINIVGQKRSALVDMVALDLFISKKAAEKLGLSIKKSNRKIKKVNYEEAPTVRVVRNVELQVGE</sequence>
<feature type="region of interest" description="Disordered" evidence="1">
    <location>
        <begin position="1"/>
        <end position="21"/>
    </location>
</feature>
<protein>
    <submittedName>
        <fullName evidence="2">Uncharacterized protein</fullName>
    </submittedName>
</protein>
<accession>A0A7J9C6B2</accession>